<dbReference type="Proteomes" id="UP000018542">
    <property type="component" value="Chromosome"/>
</dbReference>
<dbReference type="PANTHER" id="PTHR35024">
    <property type="entry name" value="HYPOTHETICAL CYTOSOLIC PROTEIN"/>
    <property type="match status" value="1"/>
</dbReference>
<organism evidence="3 4">
    <name type="scientific">Hyphomicrobium nitrativorans NL23</name>
    <dbReference type="NCBI Taxonomy" id="1029756"/>
    <lineage>
        <taxon>Bacteria</taxon>
        <taxon>Pseudomonadati</taxon>
        <taxon>Pseudomonadota</taxon>
        <taxon>Alphaproteobacteria</taxon>
        <taxon>Hyphomicrobiales</taxon>
        <taxon>Hyphomicrobiaceae</taxon>
        <taxon>Hyphomicrobium</taxon>
    </lineage>
</organism>
<dbReference type="AlphaFoldDB" id="V5SHT8"/>
<protein>
    <recommendedName>
        <fullName evidence="5">Cell shape determination protein CcmA</fullName>
    </recommendedName>
</protein>
<comment type="similarity">
    <text evidence="1">Belongs to the bactofilin family.</text>
</comment>
<sequence>MVFSRKAEPVPAEAPAPQLRRMDRMGGVEKQHLHAVENAGPTTQSVIGNDLSIEGETITIRCKGSLKVLGNIQADLHSKELEVGKEAVIQGAIAAETVDVFGRVNGAIMGAHVVLHAGAEVEGDIHSHLLSIEQGASFDGRSRRVKDPSEIAPQLERTSLAPAPRLAEPQSRSPEPMVPTYTNTMGG</sequence>
<dbReference type="HOGENOM" id="CLU_072799_1_1_5"/>
<evidence type="ECO:0008006" key="5">
    <source>
        <dbReference type="Google" id="ProtNLM"/>
    </source>
</evidence>
<dbReference type="Pfam" id="PF04519">
    <property type="entry name" value="Bactofilin"/>
    <property type="match status" value="1"/>
</dbReference>
<dbReference type="PATRIC" id="fig|1029756.8.peg.3259"/>
<evidence type="ECO:0000256" key="2">
    <source>
        <dbReference type="SAM" id="MobiDB-lite"/>
    </source>
</evidence>
<dbReference type="EMBL" id="CP006912">
    <property type="protein sequence ID" value="AHB49509.1"/>
    <property type="molecule type" value="Genomic_DNA"/>
</dbReference>
<reference evidence="3 4" key="1">
    <citation type="journal article" date="2014" name="Genome Announc.">
        <title>Complete Genome Sequence of Hyphomicrobium nitrativorans Strain NL23, a Denitrifying Bacterium Isolated from Biofilm of a Methanol-Fed Denitrification System Treating Seawater at the Montreal Biodome.</title>
        <authorList>
            <person name="Martineau C."/>
            <person name="Villeneuve C."/>
            <person name="Mauffrey F."/>
            <person name="Villemur R."/>
        </authorList>
    </citation>
    <scope>NUCLEOTIDE SEQUENCE [LARGE SCALE GENOMIC DNA]</scope>
    <source>
        <strain evidence="3">NL23</strain>
    </source>
</reference>
<proteinExistence type="inferred from homology"/>
<dbReference type="STRING" id="1029756.W911_15640"/>
<evidence type="ECO:0000256" key="1">
    <source>
        <dbReference type="ARBA" id="ARBA00044755"/>
    </source>
</evidence>
<dbReference type="RefSeq" id="WP_023788430.1">
    <property type="nucleotide sequence ID" value="NC_022997.1"/>
</dbReference>
<evidence type="ECO:0000313" key="3">
    <source>
        <dbReference type="EMBL" id="AHB49509.1"/>
    </source>
</evidence>
<dbReference type="InterPro" id="IPR007607">
    <property type="entry name" value="BacA/B"/>
</dbReference>
<feature type="region of interest" description="Disordered" evidence="2">
    <location>
        <begin position="139"/>
        <end position="187"/>
    </location>
</feature>
<evidence type="ECO:0000313" key="4">
    <source>
        <dbReference type="Proteomes" id="UP000018542"/>
    </source>
</evidence>
<accession>V5SHT8</accession>
<name>V5SHT8_9HYPH</name>
<dbReference type="OrthoDB" id="5738271at2"/>
<keyword evidence="4" id="KW-1185">Reference proteome</keyword>
<dbReference type="PANTHER" id="PTHR35024:SF4">
    <property type="entry name" value="POLYMER-FORMING CYTOSKELETAL PROTEIN"/>
    <property type="match status" value="1"/>
</dbReference>
<dbReference type="KEGG" id="hni:W911_15640"/>
<gene>
    <name evidence="3" type="ORF">W911_15640</name>
</gene>
<feature type="compositionally biased region" description="Basic and acidic residues" evidence="2">
    <location>
        <begin position="140"/>
        <end position="149"/>
    </location>
</feature>